<reference evidence="2" key="1">
    <citation type="submission" date="2021-06" db="EMBL/GenBank/DDBJ databases">
        <title>Parelaphostrongylus tenuis whole genome reference sequence.</title>
        <authorList>
            <person name="Garwood T.J."/>
            <person name="Larsen P.A."/>
            <person name="Fountain-Jones N.M."/>
            <person name="Garbe J.R."/>
            <person name="Macchietto M.G."/>
            <person name="Kania S.A."/>
            <person name="Gerhold R.W."/>
            <person name="Richards J.E."/>
            <person name="Wolf T.M."/>
        </authorList>
    </citation>
    <scope>NUCLEOTIDE SEQUENCE</scope>
    <source>
        <strain evidence="2">MNPRO001-30</strain>
        <tissue evidence="2">Meninges</tissue>
    </source>
</reference>
<gene>
    <name evidence="2" type="ORF">KIN20_010350</name>
</gene>
<dbReference type="PROSITE" id="PS50878">
    <property type="entry name" value="RT_POL"/>
    <property type="match status" value="1"/>
</dbReference>
<name>A0AAD5QIS2_PARTN</name>
<evidence type="ECO:0000313" key="2">
    <source>
        <dbReference type="EMBL" id="KAJ1353668.1"/>
    </source>
</evidence>
<accession>A0AAD5QIS2</accession>
<evidence type="ECO:0000259" key="1">
    <source>
        <dbReference type="PROSITE" id="PS50878"/>
    </source>
</evidence>
<dbReference type="EMBL" id="JAHQIW010001801">
    <property type="protein sequence ID" value="KAJ1353668.1"/>
    <property type="molecule type" value="Genomic_DNA"/>
</dbReference>
<feature type="domain" description="Reverse transcriptase" evidence="1">
    <location>
        <begin position="1"/>
        <end position="146"/>
    </location>
</feature>
<organism evidence="2 3">
    <name type="scientific">Parelaphostrongylus tenuis</name>
    <name type="common">Meningeal worm</name>
    <dbReference type="NCBI Taxonomy" id="148309"/>
    <lineage>
        <taxon>Eukaryota</taxon>
        <taxon>Metazoa</taxon>
        <taxon>Ecdysozoa</taxon>
        <taxon>Nematoda</taxon>
        <taxon>Chromadorea</taxon>
        <taxon>Rhabditida</taxon>
        <taxon>Rhabditina</taxon>
        <taxon>Rhabditomorpha</taxon>
        <taxon>Strongyloidea</taxon>
        <taxon>Metastrongylidae</taxon>
        <taxon>Parelaphostrongylus</taxon>
    </lineage>
</organism>
<proteinExistence type="predicted"/>
<protein>
    <recommendedName>
        <fullName evidence="1">Reverse transcriptase domain-containing protein</fullName>
    </recommendedName>
</protein>
<keyword evidence="3" id="KW-1185">Reference proteome</keyword>
<dbReference type="AlphaFoldDB" id="A0AAD5QIS2"/>
<evidence type="ECO:0000313" key="3">
    <source>
        <dbReference type="Proteomes" id="UP001196413"/>
    </source>
</evidence>
<comment type="caution">
    <text evidence="2">The sequence shown here is derived from an EMBL/GenBank/DDBJ whole genome shotgun (WGS) entry which is preliminary data.</text>
</comment>
<dbReference type="InterPro" id="IPR000477">
    <property type="entry name" value="RT_dom"/>
</dbReference>
<sequence length="156" mass="16898">MESFDITALYTVVSNESAMQTIYELLTENERTTCIWSGNYSAQIRGLATGQRLAATLAIAFMSTVESPIRFPAVTLLKIVIFFNATVSKTTQAFNIVCEDVLKVFKVDASIASVCFGSIVASAGPHAPLVTPTGSKDGATWFGVNLRYSLNLPKLY</sequence>
<dbReference type="Proteomes" id="UP001196413">
    <property type="component" value="Unassembled WGS sequence"/>
</dbReference>